<dbReference type="EMBL" id="MN043729">
    <property type="protein sequence ID" value="QDP42938.1"/>
    <property type="molecule type" value="Genomic_DNA"/>
</dbReference>
<evidence type="ECO:0000313" key="2">
    <source>
        <dbReference type="Proteomes" id="UP000317800"/>
    </source>
</evidence>
<evidence type="ECO:0000313" key="1">
    <source>
        <dbReference type="EMBL" id="QDP42938.1"/>
    </source>
</evidence>
<dbReference type="Proteomes" id="UP000317800">
    <property type="component" value="Segment"/>
</dbReference>
<keyword evidence="2" id="KW-1185">Reference proteome</keyword>
<protein>
    <submittedName>
        <fullName evidence="1">Uncharacterized protein</fullName>
    </submittedName>
</protein>
<organism evidence="1 2">
    <name type="scientific">Bacillus phage vB_BmeM-Goe8</name>
    <dbReference type="NCBI Taxonomy" id="2593638"/>
    <lineage>
        <taxon>Viruses</taxon>
        <taxon>Duplodnaviria</taxon>
        <taxon>Heunggongvirae</taxon>
        <taxon>Uroviricota</taxon>
        <taxon>Caudoviricetes</taxon>
        <taxon>Herelleviridae</taxon>
        <taxon>Bastillevirinae</taxon>
        <taxon>Goettingenvirus</taxon>
        <taxon>Goettingenvirus goe8</taxon>
    </lineage>
</organism>
<gene>
    <name evidence="1" type="ORF">Goe8_c01650</name>
</gene>
<proteinExistence type="predicted"/>
<accession>A0A516KMW2</accession>
<reference evidence="1 2" key="1">
    <citation type="submission" date="2019-06" db="EMBL/GenBank/DDBJ databases">
        <authorList>
            <person name="Hertel R."/>
        </authorList>
    </citation>
    <scope>NUCLEOTIDE SEQUENCE [LARGE SCALE GENOMIC DNA]</scope>
</reference>
<sequence length="83" mass="9348">MKLVDIISNGKDGRYMLVEPACKASSDAYPRWVGLTIEKVMHAIVVVKPQGTKYNHGDFLELNGLVTQSEWTYLREGELYGES</sequence>
<name>A0A516KMW2_9CAUD</name>